<evidence type="ECO:0000313" key="2">
    <source>
        <dbReference type="Proteomes" id="UP000548867"/>
    </source>
</evidence>
<organism evidence="1 2">
    <name type="scientific">Novosphingobium sediminicola</name>
    <dbReference type="NCBI Taxonomy" id="563162"/>
    <lineage>
        <taxon>Bacteria</taxon>
        <taxon>Pseudomonadati</taxon>
        <taxon>Pseudomonadota</taxon>
        <taxon>Alphaproteobacteria</taxon>
        <taxon>Sphingomonadales</taxon>
        <taxon>Sphingomonadaceae</taxon>
        <taxon>Novosphingobium</taxon>
    </lineage>
</organism>
<gene>
    <name evidence="1" type="ORF">GGR38_002992</name>
</gene>
<accession>A0A7W6G7C8</accession>
<sequence>MVLDKALIYIGEFCPTRTIGLVYLYAASEGMVGWLQASLGRRIKNLLTTSGRSSV</sequence>
<dbReference type="AlphaFoldDB" id="A0A7W6G7C8"/>
<protein>
    <submittedName>
        <fullName evidence="1">Uncharacterized protein</fullName>
    </submittedName>
</protein>
<evidence type="ECO:0000313" key="1">
    <source>
        <dbReference type="EMBL" id="MBB3956035.1"/>
    </source>
</evidence>
<keyword evidence="2" id="KW-1185">Reference proteome</keyword>
<reference evidence="1 2" key="1">
    <citation type="submission" date="2020-08" db="EMBL/GenBank/DDBJ databases">
        <title>Genomic Encyclopedia of Type Strains, Phase IV (KMG-IV): sequencing the most valuable type-strain genomes for metagenomic binning, comparative biology and taxonomic classification.</title>
        <authorList>
            <person name="Goeker M."/>
        </authorList>
    </citation>
    <scope>NUCLEOTIDE SEQUENCE [LARGE SCALE GENOMIC DNA]</scope>
    <source>
        <strain evidence="1 2">DSM 27057</strain>
    </source>
</reference>
<comment type="caution">
    <text evidence="1">The sequence shown here is derived from an EMBL/GenBank/DDBJ whole genome shotgun (WGS) entry which is preliminary data.</text>
</comment>
<name>A0A7W6G7C8_9SPHN</name>
<dbReference type="Proteomes" id="UP000548867">
    <property type="component" value="Unassembled WGS sequence"/>
</dbReference>
<dbReference type="EMBL" id="JACIDX010000011">
    <property type="protein sequence ID" value="MBB3956035.1"/>
    <property type="molecule type" value="Genomic_DNA"/>
</dbReference>
<proteinExistence type="predicted"/>